<keyword evidence="2" id="KW-1133">Transmembrane helix</keyword>
<dbReference type="SUPFAM" id="SSF49384">
    <property type="entry name" value="Carbohydrate-binding domain"/>
    <property type="match status" value="1"/>
</dbReference>
<evidence type="ECO:0000256" key="1">
    <source>
        <dbReference type="SAM" id="MobiDB-lite"/>
    </source>
</evidence>
<dbReference type="InterPro" id="IPR001919">
    <property type="entry name" value="CBD2"/>
</dbReference>
<evidence type="ECO:0000259" key="3">
    <source>
        <dbReference type="SMART" id="SM00637"/>
    </source>
</evidence>
<dbReference type="AlphaFoldDB" id="A0A1H7D682"/>
<feature type="region of interest" description="Disordered" evidence="1">
    <location>
        <begin position="45"/>
        <end position="134"/>
    </location>
</feature>
<dbReference type="SMART" id="SM00637">
    <property type="entry name" value="CBD_II"/>
    <property type="match status" value="1"/>
</dbReference>
<protein>
    <recommendedName>
        <fullName evidence="3">CBM2 domain-containing protein</fullName>
    </recommendedName>
</protein>
<dbReference type="OrthoDB" id="3405376at2"/>
<sequence>MAGATSGGRTLPRMIASAPWVVVLVGTAVLAVLLVVAALSFRGPERPAAWAPGPPMVLPAPAATTGESTETGSRTTAPVAPPASVSPSISDSSSGSSAQQVDPSPVESAPVRSDGTRSPSAPAPTQSSPAADTGVVSASYRLQDSDAGSFEAQLVVRNGTGRSSDWQVELRFNSGVSGIRASSGPGVSVTIKGGGWYLLSGTGQLGAGAQQSVYLRFTRTGGGEYPALCTVNAAACGTG</sequence>
<dbReference type="GO" id="GO:0005975">
    <property type="term" value="P:carbohydrate metabolic process"/>
    <property type="evidence" value="ECO:0007669"/>
    <property type="project" value="InterPro"/>
</dbReference>
<name>A0A1H7D682_9ACTN</name>
<dbReference type="InterPro" id="IPR008965">
    <property type="entry name" value="CBM2/CBM3_carb-bd_dom_sf"/>
</dbReference>
<dbReference type="GO" id="GO:0030247">
    <property type="term" value="F:polysaccharide binding"/>
    <property type="evidence" value="ECO:0007669"/>
    <property type="project" value="InterPro"/>
</dbReference>
<keyword evidence="5" id="KW-1185">Reference proteome</keyword>
<accession>A0A1H7D682</accession>
<dbReference type="Gene3D" id="2.60.40.290">
    <property type="match status" value="1"/>
</dbReference>
<keyword evidence="2" id="KW-0812">Transmembrane</keyword>
<dbReference type="GO" id="GO:0004553">
    <property type="term" value="F:hydrolase activity, hydrolyzing O-glycosyl compounds"/>
    <property type="evidence" value="ECO:0007669"/>
    <property type="project" value="InterPro"/>
</dbReference>
<reference evidence="5" key="1">
    <citation type="submission" date="2016-10" db="EMBL/GenBank/DDBJ databases">
        <authorList>
            <person name="Varghese N."/>
            <person name="Submissions S."/>
        </authorList>
    </citation>
    <scope>NUCLEOTIDE SEQUENCE [LARGE SCALE GENOMIC DNA]</scope>
    <source>
        <strain evidence="5">CGMCC 4.7038</strain>
    </source>
</reference>
<feature type="domain" description="CBM2" evidence="3">
    <location>
        <begin position="136"/>
        <end position="236"/>
    </location>
</feature>
<dbReference type="EMBL" id="FNYV01000012">
    <property type="protein sequence ID" value="SEJ97318.1"/>
    <property type="molecule type" value="Genomic_DNA"/>
</dbReference>
<dbReference type="InterPro" id="IPR012291">
    <property type="entry name" value="CBM2_carb-bd_dom_sf"/>
</dbReference>
<organism evidence="4 5">
    <name type="scientific">Micromonospora phaseoli</name>
    <dbReference type="NCBI Taxonomy" id="1144548"/>
    <lineage>
        <taxon>Bacteria</taxon>
        <taxon>Bacillati</taxon>
        <taxon>Actinomycetota</taxon>
        <taxon>Actinomycetes</taxon>
        <taxon>Micromonosporales</taxon>
        <taxon>Micromonosporaceae</taxon>
        <taxon>Micromonospora</taxon>
    </lineage>
</organism>
<proteinExistence type="predicted"/>
<feature type="compositionally biased region" description="Low complexity" evidence="1">
    <location>
        <begin position="118"/>
        <end position="131"/>
    </location>
</feature>
<dbReference type="RefSeq" id="WP_139218004.1">
    <property type="nucleotide sequence ID" value="NZ_BOPI01000008.1"/>
</dbReference>
<dbReference type="Proteomes" id="UP000198707">
    <property type="component" value="Unassembled WGS sequence"/>
</dbReference>
<feature type="compositionally biased region" description="Low complexity" evidence="1">
    <location>
        <begin position="59"/>
        <end position="104"/>
    </location>
</feature>
<keyword evidence="2" id="KW-0472">Membrane</keyword>
<evidence type="ECO:0000256" key="2">
    <source>
        <dbReference type="SAM" id="Phobius"/>
    </source>
</evidence>
<evidence type="ECO:0000313" key="4">
    <source>
        <dbReference type="EMBL" id="SEJ97318.1"/>
    </source>
</evidence>
<gene>
    <name evidence="4" type="ORF">SAMN05443287_11230</name>
</gene>
<evidence type="ECO:0000313" key="5">
    <source>
        <dbReference type="Proteomes" id="UP000198707"/>
    </source>
</evidence>
<feature type="transmembrane region" description="Helical" evidence="2">
    <location>
        <begin position="20"/>
        <end position="41"/>
    </location>
</feature>